<dbReference type="InterPro" id="IPR052514">
    <property type="entry name" value="SAM-dependent_MTase"/>
</dbReference>
<evidence type="ECO:0000259" key="1">
    <source>
        <dbReference type="Pfam" id="PF05050"/>
    </source>
</evidence>
<dbReference type="PANTHER" id="PTHR34203:SF15">
    <property type="entry name" value="SLL1173 PROTEIN"/>
    <property type="match status" value="1"/>
</dbReference>
<dbReference type="EMBL" id="BNAG01000002">
    <property type="protein sequence ID" value="GHE60233.1"/>
    <property type="molecule type" value="Genomic_DNA"/>
</dbReference>
<proteinExistence type="predicted"/>
<dbReference type="Proteomes" id="UP000658258">
    <property type="component" value="Unassembled WGS sequence"/>
</dbReference>
<dbReference type="Pfam" id="PF05050">
    <property type="entry name" value="Methyltransf_21"/>
    <property type="match status" value="1"/>
</dbReference>
<dbReference type="InterPro" id="IPR006342">
    <property type="entry name" value="FkbM_mtfrase"/>
</dbReference>
<accession>A0ABQ3I3S2</accession>
<organism evidence="2 3">
    <name type="scientific">Roseivirga thermotolerans</name>
    <dbReference type="NCBI Taxonomy" id="1758176"/>
    <lineage>
        <taxon>Bacteria</taxon>
        <taxon>Pseudomonadati</taxon>
        <taxon>Bacteroidota</taxon>
        <taxon>Cytophagia</taxon>
        <taxon>Cytophagales</taxon>
        <taxon>Roseivirgaceae</taxon>
        <taxon>Roseivirga</taxon>
    </lineage>
</organism>
<protein>
    <recommendedName>
        <fullName evidence="1">Methyltransferase FkbM domain-containing protein</fullName>
    </recommendedName>
</protein>
<gene>
    <name evidence="2" type="ORF">GCM10011340_13810</name>
</gene>
<dbReference type="SUPFAM" id="SSF53335">
    <property type="entry name" value="S-adenosyl-L-methionine-dependent methyltransferases"/>
    <property type="match status" value="1"/>
</dbReference>
<reference evidence="3" key="1">
    <citation type="journal article" date="2019" name="Int. J. Syst. Evol. Microbiol.">
        <title>The Global Catalogue of Microorganisms (GCM) 10K type strain sequencing project: providing services to taxonomists for standard genome sequencing and annotation.</title>
        <authorList>
            <consortium name="The Broad Institute Genomics Platform"/>
            <consortium name="The Broad Institute Genome Sequencing Center for Infectious Disease"/>
            <person name="Wu L."/>
            <person name="Ma J."/>
        </authorList>
    </citation>
    <scope>NUCLEOTIDE SEQUENCE [LARGE SCALE GENOMIC DNA]</scope>
    <source>
        <strain evidence="3">CGMCC 1.15111</strain>
    </source>
</reference>
<name>A0ABQ3I3S2_9BACT</name>
<dbReference type="Gene3D" id="3.40.50.150">
    <property type="entry name" value="Vaccinia Virus protein VP39"/>
    <property type="match status" value="1"/>
</dbReference>
<dbReference type="PANTHER" id="PTHR34203">
    <property type="entry name" value="METHYLTRANSFERASE, FKBM FAMILY PROTEIN"/>
    <property type="match status" value="1"/>
</dbReference>
<feature type="domain" description="Methyltransferase FkbM" evidence="1">
    <location>
        <begin position="65"/>
        <end position="228"/>
    </location>
</feature>
<dbReference type="NCBIfam" id="TIGR01444">
    <property type="entry name" value="fkbM_fam"/>
    <property type="match status" value="1"/>
</dbReference>
<dbReference type="InterPro" id="IPR029063">
    <property type="entry name" value="SAM-dependent_MTases_sf"/>
</dbReference>
<evidence type="ECO:0000313" key="3">
    <source>
        <dbReference type="Proteomes" id="UP000658258"/>
    </source>
</evidence>
<keyword evidence="3" id="KW-1185">Reference proteome</keyword>
<evidence type="ECO:0000313" key="2">
    <source>
        <dbReference type="EMBL" id="GHE60233.1"/>
    </source>
</evidence>
<sequence length="262" mass="30046">MIFGNFFKTCSGSKVREIQVYILNQMQFSLKIKTLYRFWEFRLRAEKESIKYLLAQDLKGTTAIDVGANKGVYTYWMSKAVGKNGKVISFEPQPELGAFLKEIKSSFSLNNIEIVNKGLSSKASQMNLYRRKIGDGGATIESENNKLFDPTGKEKISVEVTALDSFLKDKNVSRLSFIKCDVEGHELEVFKGGSETLKKYKPTLLFECHHEEVLQGDVFRFLENMGYKGFFFSGEQRVDAHDFDTIPYPKSDNHRNYIFINN</sequence>
<comment type="caution">
    <text evidence="2">The sequence shown here is derived from an EMBL/GenBank/DDBJ whole genome shotgun (WGS) entry which is preliminary data.</text>
</comment>